<sequence>MRMWICTDYKIDWTAVAAGIALWIWAHDTLRRRKERAASRRLLAQIMTKPFMEAEIEIARFRESLVATFGEQASARQLVDTPVEGREQIHSKALRVALDLPSQFIDKADLFDSISASLVAKAFSQIGYLHRLWKLQVDSNEDVDAQGRLRLAAAAFEQVGVTEKAIKEALDAMLRVGKVS</sequence>
<dbReference type="RefSeq" id="WP_164090002.1">
    <property type="nucleotide sequence ID" value="NZ_JAXUAC010000008.1"/>
</dbReference>
<dbReference type="EMBL" id="JAXUAC010000008">
    <property type="protein sequence ID" value="MDZ7511358.1"/>
    <property type="molecule type" value="Genomic_DNA"/>
</dbReference>
<organism evidence="1 2">
    <name type="scientific">Stenotrophomonas muris</name>
    <dbReference type="NCBI Taxonomy" id="2963283"/>
    <lineage>
        <taxon>Bacteria</taxon>
        <taxon>Pseudomonadati</taxon>
        <taxon>Pseudomonadota</taxon>
        <taxon>Gammaproteobacteria</taxon>
        <taxon>Lysobacterales</taxon>
        <taxon>Lysobacteraceae</taxon>
        <taxon>Stenotrophomonas</taxon>
    </lineage>
</organism>
<proteinExistence type="predicted"/>
<reference evidence="1 2" key="1">
    <citation type="submission" date="2023-12" db="EMBL/GenBank/DDBJ databases">
        <title>'Antibacterial potential of Stenotrophomonas maltophilia cystic fibrosis isolates' (manuscript under preparation).</title>
        <authorList>
            <person name="Crisan C.V."/>
            <person name="Pettis M."/>
            <person name="Goldberg J.B."/>
        </authorList>
    </citation>
    <scope>NUCLEOTIDE SEQUENCE [LARGE SCALE GENOMIC DNA]</scope>
    <source>
        <strain evidence="1 2">CCV155</strain>
    </source>
</reference>
<name>A0ABU5MF11_9GAMM</name>
<dbReference type="Proteomes" id="UP001290894">
    <property type="component" value="Unassembled WGS sequence"/>
</dbReference>
<comment type="caution">
    <text evidence="1">The sequence shown here is derived from an EMBL/GenBank/DDBJ whole genome shotgun (WGS) entry which is preliminary data.</text>
</comment>
<protein>
    <submittedName>
        <fullName evidence="1">Uncharacterized protein</fullName>
    </submittedName>
</protein>
<keyword evidence="2" id="KW-1185">Reference proteome</keyword>
<accession>A0ABU5MF11</accession>
<evidence type="ECO:0000313" key="1">
    <source>
        <dbReference type="EMBL" id="MDZ7511358.1"/>
    </source>
</evidence>
<evidence type="ECO:0000313" key="2">
    <source>
        <dbReference type="Proteomes" id="UP001290894"/>
    </source>
</evidence>
<gene>
    <name evidence="1" type="ORF">U5F72_05990</name>
</gene>